<name>A0AA48I5C1_9FIRM</name>
<gene>
    <name evidence="1" type="ORF">RsTaC01_0078</name>
</gene>
<accession>A0AA48I5C1</accession>
<organism evidence="1">
    <name type="scientific">Candidatus Paraimprobicoccus trichonymphae</name>
    <dbReference type="NCBI Taxonomy" id="3033793"/>
    <lineage>
        <taxon>Bacteria</taxon>
        <taxon>Bacillati</taxon>
        <taxon>Bacillota</taxon>
        <taxon>Clostridia</taxon>
        <taxon>Candidatus Paraimprobicoccus</taxon>
    </lineage>
</organism>
<evidence type="ECO:0000313" key="1">
    <source>
        <dbReference type="EMBL" id="BED92379.1"/>
    </source>
</evidence>
<dbReference type="EMBL" id="AP027925">
    <property type="protein sequence ID" value="BED92379.1"/>
    <property type="molecule type" value="Genomic_DNA"/>
</dbReference>
<evidence type="ECO:0008006" key="2">
    <source>
        <dbReference type="Google" id="ProtNLM"/>
    </source>
</evidence>
<proteinExistence type="predicted"/>
<dbReference type="Proteomes" id="UP001335720">
    <property type="component" value="Chromosome"/>
</dbReference>
<reference evidence="1" key="1">
    <citation type="journal article" date="2023" name="ISME J.">
        <title>Emergence of putative energy parasites within Clostridia revealed by genome analysis of a novel endosymbiotic clade.</title>
        <authorList>
            <person name="Takahashi K."/>
            <person name="Kuwahara H."/>
            <person name="Horikawa Y."/>
            <person name="Izawa K."/>
            <person name="Kato D."/>
            <person name="Inagaki T."/>
            <person name="Yuki M."/>
            <person name="Ohkuma M."/>
            <person name="Hongoh Y."/>
        </authorList>
    </citation>
    <scope>NUCLEOTIDE SEQUENCE</scope>
    <source>
        <strain evidence="1">RsTa-C01</strain>
    </source>
</reference>
<protein>
    <recommendedName>
        <fullName evidence="2">Lipoprotein</fullName>
    </recommendedName>
</protein>
<dbReference type="KEGG" id="ptrh:RsTaC01_0078"/>
<dbReference type="AlphaFoldDB" id="A0AA48I5C1"/>
<dbReference type="PROSITE" id="PS51257">
    <property type="entry name" value="PROKAR_LIPOPROTEIN"/>
    <property type="match status" value="1"/>
</dbReference>
<sequence>MFNKKINKILAGSLALGLSFVGCNFKALDTKPHEVFEWAKVNPVKSVLISLAPFVGAGLICGGHKFCKYLQSKNEEIVRNHNLEEHNSEEKIDQINDVNFTDFYTEDERGSYAENVFGKIIKISKNSKVDDYSSEKTPRYCIMKINKSDKFFIEAKGGQKFFYAEDFDPKSNKTIDYIKIYDLCCYFYYLNKNDIDNYTKLES</sequence>